<accession>X1NZW8</accession>
<dbReference type="EMBL" id="BARV01042594">
    <property type="protein sequence ID" value="GAI49163.1"/>
    <property type="molecule type" value="Genomic_DNA"/>
</dbReference>
<dbReference type="AlphaFoldDB" id="X1NZW8"/>
<proteinExistence type="predicted"/>
<protein>
    <submittedName>
        <fullName evidence="1">Uncharacterized protein</fullName>
    </submittedName>
</protein>
<evidence type="ECO:0000313" key="1">
    <source>
        <dbReference type="EMBL" id="GAI49163.1"/>
    </source>
</evidence>
<name>X1NZW8_9ZZZZ</name>
<sequence>MECLLLADDQGIATKGSETTLEDLIKNWEEDIWAGATLLIFIEGSLYVRKVTSNTSQKLTFNT</sequence>
<comment type="caution">
    <text evidence="1">The sequence shown here is derived from an EMBL/GenBank/DDBJ whole genome shotgun (WGS) entry which is preliminary data.</text>
</comment>
<feature type="non-terminal residue" evidence="1">
    <location>
        <position position="63"/>
    </location>
</feature>
<organism evidence="1">
    <name type="scientific">marine sediment metagenome</name>
    <dbReference type="NCBI Taxonomy" id="412755"/>
    <lineage>
        <taxon>unclassified sequences</taxon>
        <taxon>metagenomes</taxon>
        <taxon>ecological metagenomes</taxon>
    </lineage>
</organism>
<gene>
    <name evidence="1" type="ORF">S06H3_63983</name>
</gene>
<reference evidence="1" key="1">
    <citation type="journal article" date="2014" name="Front. Microbiol.">
        <title>High frequency of phylogenetically diverse reductive dehalogenase-homologous genes in deep subseafloor sedimentary metagenomes.</title>
        <authorList>
            <person name="Kawai M."/>
            <person name="Futagami T."/>
            <person name="Toyoda A."/>
            <person name="Takaki Y."/>
            <person name="Nishi S."/>
            <person name="Hori S."/>
            <person name="Arai W."/>
            <person name="Tsubouchi T."/>
            <person name="Morono Y."/>
            <person name="Uchiyama I."/>
            <person name="Ito T."/>
            <person name="Fujiyama A."/>
            <person name="Inagaki F."/>
            <person name="Takami H."/>
        </authorList>
    </citation>
    <scope>NUCLEOTIDE SEQUENCE</scope>
    <source>
        <strain evidence="1">Expedition CK06-06</strain>
    </source>
</reference>